<evidence type="ECO:0000313" key="2">
    <source>
        <dbReference type="EMBL" id="CAI5765227.1"/>
    </source>
</evidence>
<feature type="region of interest" description="Disordered" evidence="1">
    <location>
        <begin position="1"/>
        <end position="51"/>
    </location>
</feature>
<proteinExistence type="predicted"/>
<dbReference type="Proteomes" id="UP001178461">
    <property type="component" value="Chromosome 2"/>
</dbReference>
<keyword evidence="3" id="KW-1185">Reference proteome</keyword>
<evidence type="ECO:0000256" key="1">
    <source>
        <dbReference type="SAM" id="MobiDB-lite"/>
    </source>
</evidence>
<sequence length="96" mass="10468">MTQGKLSVNNKPANSEGQQADADKKDNTNVPSAPPTYEEATSAEGLKSGAFPPPLNVPLHPAWAYVDPSEFVLSLTYTYIQNLECNPMNLIKLTFE</sequence>
<protein>
    <submittedName>
        <fullName evidence="2">Uncharacterized protein</fullName>
    </submittedName>
</protein>
<reference evidence="2" key="1">
    <citation type="submission" date="2022-12" db="EMBL/GenBank/DDBJ databases">
        <authorList>
            <person name="Alioto T."/>
            <person name="Alioto T."/>
            <person name="Gomez Garrido J."/>
        </authorList>
    </citation>
    <scope>NUCLEOTIDE SEQUENCE</scope>
</reference>
<gene>
    <name evidence="2" type="ORF">PODLI_1B020354</name>
</gene>
<accession>A0AA35JS93</accession>
<feature type="compositionally biased region" description="Polar residues" evidence="1">
    <location>
        <begin position="1"/>
        <end position="18"/>
    </location>
</feature>
<organism evidence="2 3">
    <name type="scientific">Podarcis lilfordi</name>
    <name type="common">Lilford's wall lizard</name>
    <dbReference type="NCBI Taxonomy" id="74358"/>
    <lineage>
        <taxon>Eukaryota</taxon>
        <taxon>Metazoa</taxon>
        <taxon>Chordata</taxon>
        <taxon>Craniata</taxon>
        <taxon>Vertebrata</taxon>
        <taxon>Euteleostomi</taxon>
        <taxon>Lepidosauria</taxon>
        <taxon>Squamata</taxon>
        <taxon>Bifurcata</taxon>
        <taxon>Unidentata</taxon>
        <taxon>Episquamata</taxon>
        <taxon>Laterata</taxon>
        <taxon>Lacertibaenia</taxon>
        <taxon>Lacertidae</taxon>
        <taxon>Podarcis</taxon>
    </lineage>
</organism>
<evidence type="ECO:0000313" key="3">
    <source>
        <dbReference type="Proteomes" id="UP001178461"/>
    </source>
</evidence>
<dbReference type="EMBL" id="OX395127">
    <property type="protein sequence ID" value="CAI5765227.1"/>
    <property type="molecule type" value="Genomic_DNA"/>
</dbReference>
<name>A0AA35JS93_9SAUR</name>
<dbReference type="AlphaFoldDB" id="A0AA35JS93"/>